<comment type="caution">
    <text evidence="1">The sequence shown here is derived from an EMBL/GenBank/DDBJ whole genome shotgun (WGS) entry which is preliminary data.</text>
</comment>
<keyword evidence="2" id="KW-1185">Reference proteome</keyword>
<proteinExistence type="predicted"/>
<protein>
    <recommendedName>
        <fullName evidence="3">Exo-alpha-sialidase</fullName>
    </recommendedName>
</protein>
<dbReference type="Proteomes" id="UP001523550">
    <property type="component" value="Unassembled WGS sequence"/>
</dbReference>
<dbReference type="PROSITE" id="PS51257">
    <property type="entry name" value="PROKAR_LIPOPROTEIN"/>
    <property type="match status" value="1"/>
</dbReference>
<evidence type="ECO:0000313" key="2">
    <source>
        <dbReference type="Proteomes" id="UP001523550"/>
    </source>
</evidence>
<sequence length="425" mass="46972">MFLRTASGCLVLGLIIGLMLSACGGEEPGLRHQPVSVPSESESFAPRLSVQGDQLYLSWLAVTDSGEHALRFARYEDNDWSSVRTVAQGKDWFANWADTPGVRPVGAWLFAHWLVRSGPGTYDYDIHAAWSNDEGESWGEPFILHRDGVQAEHGFLSSVVLPDGDLAVTWLDGRHMAGSMTGEAGHDHHEHHEHNGPMTLRWQRLVPGQPVKHQDPSQELDDRVCDCCMTASVLDEQGPLVFYRDRSESEVRDIAWQRPWLEDSESAEQSPDGGAVADDDWEIAACPVNGPAAARSGDSVGVAWFTAAQEQPRVLFTHGRANEFADARRLDEGRALGRTTLSDWPEGGWLAVWMERLDDDTALRARLLDETGKQAVQTLASIPGSRQSGFPVSVKQGDSVFLAWTDMDTQGKRRLRLARLSPGER</sequence>
<evidence type="ECO:0008006" key="3">
    <source>
        <dbReference type="Google" id="ProtNLM"/>
    </source>
</evidence>
<reference evidence="1 2" key="1">
    <citation type="submission" date="2022-03" db="EMBL/GenBank/DDBJ databases">
        <title>Genomic Encyclopedia of Type Strains, Phase III (KMG-III): the genomes of soil and plant-associated and newly described type strains.</title>
        <authorList>
            <person name="Whitman W."/>
        </authorList>
    </citation>
    <scope>NUCLEOTIDE SEQUENCE [LARGE SCALE GENOMIC DNA]</scope>
    <source>
        <strain evidence="1 2">BSker1</strain>
    </source>
</reference>
<dbReference type="RefSeq" id="WP_253443724.1">
    <property type="nucleotide sequence ID" value="NZ_JALJYF010000001.1"/>
</dbReference>
<name>A0ABT1G466_9GAMM</name>
<evidence type="ECO:0000313" key="1">
    <source>
        <dbReference type="EMBL" id="MCP1726065.1"/>
    </source>
</evidence>
<dbReference type="EMBL" id="JALJYF010000001">
    <property type="protein sequence ID" value="MCP1726065.1"/>
    <property type="molecule type" value="Genomic_DNA"/>
</dbReference>
<organism evidence="1 2">
    <name type="scientific">Natronospira proteinivora</name>
    <dbReference type="NCBI Taxonomy" id="1807133"/>
    <lineage>
        <taxon>Bacteria</taxon>
        <taxon>Pseudomonadati</taxon>
        <taxon>Pseudomonadota</taxon>
        <taxon>Gammaproteobacteria</taxon>
        <taxon>Natronospirales</taxon>
        <taxon>Natronospiraceae</taxon>
        <taxon>Natronospira</taxon>
    </lineage>
</organism>
<gene>
    <name evidence="1" type="ORF">J2T60_000030</name>
</gene>
<accession>A0ABT1G466</accession>